<proteinExistence type="predicted"/>
<dbReference type="Proteomes" id="UP000196342">
    <property type="component" value="Unassembled WGS sequence"/>
</dbReference>
<reference evidence="2 3" key="1">
    <citation type="submission" date="2017-05" db="EMBL/GenBank/DDBJ databases">
        <title>Chromobacterium violaceum GHPS1 isolated from Hydrocarbon polluted soil in French Guiana display an awesome secondary metabolite arsenal and a battery of drug and heavy-metal-resistance and detoxification of xenobiotics proteins.</title>
        <authorList>
            <person name="Belbahri L."/>
        </authorList>
    </citation>
    <scope>NUCLEOTIDE SEQUENCE [LARGE SCALE GENOMIC DNA]</scope>
    <source>
        <strain evidence="2 3">GHPS1</strain>
    </source>
</reference>
<evidence type="ECO:0000313" key="2">
    <source>
        <dbReference type="EMBL" id="OVE49440.1"/>
    </source>
</evidence>
<dbReference type="Pfam" id="PF05119">
    <property type="entry name" value="Terminase_4"/>
    <property type="match status" value="1"/>
</dbReference>
<accession>A0A202BDL0</accession>
<gene>
    <name evidence="2" type="ORF">CBW21_06040</name>
</gene>
<feature type="region of interest" description="Disordered" evidence="1">
    <location>
        <begin position="1"/>
        <end position="34"/>
    </location>
</feature>
<keyword evidence="3" id="KW-1185">Reference proteome</keyword>
<dbReference type="NCBIfam" id="TIGR01558">
    <property type="entry name" value="sm_term_P27"/>
    <property type="match status" value="1"/>
</dbReference>
<sequence length="165" mass="18006">MTRGAPRAPGGGRKPKPTTLKVISGNPGKRKLNQDEPEYEAIEVPAPPAWLSPIAADKWHELAPQLSGTKVLTDVDLHNLEMFCQAYSRWRDAEDLVARNGVVVNTAFGPKKNPACTIINETSRQLSTFGAMLGLDPSSRSRIHIPGGKQAQNRFTNLLKPKKAS</sequence>
<evidence type="ECO:0000256" key="1">
    <source>
        <dbReference type="SAM" id="MobiDB-lite"/>
    </source>
</evidence>
<dbReference type="AlphaFoldDB" id="A0A202BDL0"/>
<dbReference type="InterPro" id="IPR006448">
    <property type="entry name" value="Phage_term_ssu_P27"/>
</dbReference>
<dbReference type="EMBL" id="NHOO01000004">
    <property type="protein sequence ID" value="OVE49440.1"/>
    <property type="molecule type" value="Genomic_DNA"/>
</dbReference>
<protein>
    <recommendedName>
        <fullName evidence="4">Phage terminase small subunit P27 family</fullName>
    </recommendedName>
</protein>
<evidence type="ECO:0008006" key="4">
    <source>
        <dbReference type="Google" id="ProtNLM"/>
    </source>
</evidence>
<evidence type="ECO:0000313" key="3">
    <source>
        <dbReference type="Proteomes" id="UP000196342"/>
    </source>
</evidence>
<organism evidence="2 3">
    <name type="scientific">Chromobacterium violaceum</name>
    <dbReference type="NCBI Taxonomy" id="536"/>
    <lineage>
        <taxon>Bacteria</taxon>
        <taxon>Pseudomonadati</taxon>
        <taxon>Pseudomonadota</taxon>
        <taxon>Betaproteobacteria</taxon>
        <taxon>Neisseriales</taxon>
        <taxon>Chromobacteriaceae</taxon>
        <taxon>Chromobacterium</taxon>
    </lineage>
</organism>
<name>A0A202BDL0_CHRVL</name>
<comment type="caution">
    <text evidence="2">The sequence shown here is derived from an EMBL/GenBank/DDBJ whole genome shotgun (WGS) entry which is preliminary data.</text>
</comment>